<dbReference type="CDD" id="cd16922">
    <property type="entry name" value="HATPase_EvgS-ArcB-TorS-like"/>
    <property type="match status" value="1"/>
</dbReference>
<evidence type="ECO:0000259" key="8">
    <source>
        <dbReference type="PROSITE" id="PS50110"/>
    </source>
</evidence>
<keyword evidence="9" id="KW-0808">Transferase</keyword>
<keyword evidence="3 4" id="KW-0597">Phosphoprotein</keyword>
<dbReference type="Gene3D" id="3.30.565.10">
    <property type="entry name" value="Histidine kinase-like ATPase, C-terminal domain"/>
    <property type="match status" value="1"/>
</dbReference>
<dbReference type="InterPro" id="IPR036890">
    <property type="entry name" value="HATPase_C_sf"/>
</dbReference>
<dbReference type="EMBL" id="QFQZ01000006">
    <property type="protein sequence ID" value="PZR36514.1"/>
    <property type="molecule type" value="Genomic_DNA"/>
</dbReference>
<evidence type="ECO:0000256" key="6">
    <source>
        <dbReference type="SAM" id="Phobius"/>
    </source>
</evidence>
<dbReference type="PROSITE" id="PS50110">
    <property type="entry name" value="RESPONSE_REGULATORY"/>
    <property type="match status" value="1"/>
</dbReference>
<dbReference type="SUPFAM" id="SSF47384">
    <property type="entry name" value="Homodimeric domain of signal transducing histidine kinase"/>
    <property type="match status" value="1"/>
</dbReference>
<comment type="catalytic activity">
    <reaction evidence="1">
        <text>ATP + protein L-histidine = ADP + protein N-phospho-L-histidine.</text>
        <dbReference type="EC" id="2.7.13.3"/>
    </reaction>
</comment>
<proteinExistence type="predicted"/>
<dbReference type="EC" id="2.7.13.3" evidence="2"/>
<dbReference type="SMART" id="SM00448">
    <property type="entry name" value="REC"/>
    <property type="match status" value="1"/>
</dbReference>
<dbReference type="InterPro" id="IPR011006">
    <property type="entry name" value="CheY-like_superfamily"/>
</dbReference>
<dbReference type="CDD" id="cd17546">
    <property type="entry name" value="REC_hyHK_CKI1_RcsC-like"/>
    <property type="match status" value="1"/>
</dbReference>
<feature type="transmembrane region" description="Helical" evidence="6">
    <location>
        <begin position="122"/>
        <end position="140"/>
    </location>
</feature>
<dbReference type="Pfam" id="PF00072">
    <property type="entry name" value="Response_reg"/>
    <property type="match status" value="1"/>
</dbReference>
<dbReference type="InterPro" id="IPR005467">
    <property type="entry name" value="His_kinase_dom"/>
</dbReference>
<keyword evidence="6" id="KW-1133">Transmembrane helix</keyword>
<dbReference type="InterPro" id="IPR004358">
    <property type="entry name" value="Sig_transdc_His_kin-like_C"/>
</dbReference>
<comment type="caution">
    <text evidence="9">The sequence shown here is derived from an EMBL/GenBank/DDBJ whole genome shotgun (WGS) entry which is preliminary data.</text>
</comment>
<dbReference type="CDD" id="cd00082">
    <property type="entry name" value="HisKA"/>
    <property type="match status" value="1"/>
</dbReference>
<evidence type="ECO:0000313" key="9">
    <source>
        <dbReference type="EMBL" id="PZR36514.1"/>
    </source>
</evidence>
<gene>
    <name evidence="9" type="ORF">DI526_03500</name>
</gene>
<dbReference type="Proteomes" id="UP000249393">
    <property type="component" value="Unassembled WGS sequence"/>
</dbReference>
<dbReference type="SUPFAM" id="SSF55874">
    <property type="entry name" value="ATPase domain of HSP90 chaperone/DNA topoisomerase II/histidine kinase"/>
    <property type="match status" value="1"/>
</dbReference>
<dbReference type="Gene3D" id="1.10.287.130">
    <property type="match status" value="1"/>
</dbReference>
<dbReference type="SUPFAM" id="SSF52172">
    <property type="entry name" value="CheY-like"/>
    <property type="match status" value="1"/>
</dbReference>
<dbReference type="Pfam" id="PF00512">
    <property type="entry name" value="HisKA"/>
    <property type="match status" value="1"/>
</dbReference>
<evidence type="ECO:0000256" key="1">
    <source>
        <dbReference type="ARBA" id="ARBA00000085"/>
    </source>
</evidence>
<keyword evidence="9" id="KW-0418">Kinase</keyword>
<evidence type="ECO:0000259" key="7">
    <source>
        <dbReference type="PROSITE" id="PS50109"/>
    </source>
</evidence>
<feature type="domain" description="Response regulatory" evidence="8">
    <location>
        <begin position="492"/>
        <end position="611"/>
    </location>
</feature>
<dbReference type="GO" id="GO:0000155">
    <property type="term" value="F:phosphorelay sensor kinase activity"/>
    <property type="evidence" value="ECO:0007669"/>
    <property type="project" value="InterPro"/>
</dbReference>
<dbReference type="SMART" id="SM00388">
    <property type="entry name" value="HisKA"/>
    <property type="match status" value="1"/>
</dbReference>
<dbReference type="PROSITE" id="PS50109">
    <property type="entry name" value="HIS_KIN"/>
    <property type="match status" value="1"/>
</dbReference>
<name>A0A2W5X6L3_9CAUL</name>
<sequence>MTPARGRSSIQRKSLTLDLIRQASRNSVATMGVQAAAAVGVTLATLPSERPFYWMWLATTLAVLLVRVVVDRLLASALRGGALAKHLDGLVATFSAGLLVSAALWAILAWLRFPIDSQRTRFVIIVVLSALAGGATGVLSPMKLTGRIYISLILLPASTALLLGQDRALGLLGAAFWLVMLAGHRNNHALLVDSIQLRDQNRDLVEALARRGRDLNTLNQELEARVALRTQQLQAASERAQSANEAKSRFLATVSHEMRTPLNAILGVGQILGRSSLDKTQREQVREMKGAARRLRMMVDDVLDLCRLDDGALRLKPRAFALAALAQSLDDLHRPTADARGLRLTMQLEAAAGETRLGDLDRLRQLVSVLIDNALKFTQAGGVDCRIVGAGDELRIEVIDTGDGVAPEKMAVIFERFSQLDDSTKRAAGGIGLGLALCQGLVAKMGGQMSATSEPGRGSTFALRIPCPVTTAEAASRTAVLRSDDDGEEPPTLLVVDDNAINRKIIAALVEPFGIACGFAADGREALEAWRRQPWDAIFMDVHMPVMDGVEATRAIRQEEDRLGRRRVPIVAVTASLLEQETAGYHAAGMDDVLPKPIEASALAQMLARCVGAGGPASAAGKA</sequence>
<feature type="modified residue" description="4-aspartylphosphate" evidence="4">
    <location>
        <position position="541"/>
    </location>
</feature>
<dbReference type="AlphaFoldDB" id="A0A2W5X6L3"/>
<organism evidence="9 10">
    <name type="scientific">Caulobacter segnis</name>
    <dbReference type="NCBI Taxonomy" id="88688"/>
    <lineage>
        <taxon>Bacteria</taxon>
        <taxon>Pseudomonadati</taxon>
        <taxon>Pseudomonadota</taxon>
        <taxon>Alphaproteobacteria</taxon>
        <taxon>Caulobacterales</taxon>
        <taxon>Caulobacteraceae</taxon>
        <taxon>Caulobacter</taxon>
    </lineage>
</organism>
<dbReference type="Gene3D" id="3.40.50.2300">
    <property type="match status" value="1"/>
</dbReference>
<feature type="transmembrane region" description="Helical" evidence="6">
    <location>
        <begin position="53"/>
        <end position="70"/>
    </location>
</feature>
<evidence type="ECO:0000313" key="10">
    <source>
        <dbReference type="Proteomes" id="UP000249393"/>
    </source>
</evidence>
<feature type="transmembrane region" description="Helical" evidence="6">
    <location>
        <begin position="90"/>
        <end position="110"/>
    </location>
</feature>
<accession>A0A2W5X6L3</accession>
<keyword evidence="6" id="KW-0812">Transmembrane</keyword>
<evidence type="ECO:0000256" key="2">
    <source>
        <dbReference type="ARBA" id="ARBA00012438"/>
    </source>
</evidence>
<feature type="domain" description="Histidine kinase" evidence="7">
    <location>
        <begin position="253"/>
        <end position="469"/>
    </location>
</feature>
<protein>
    <recommendedName>
        <fullName evidence="2">histidine kinase</fullName>
        <ecNumber evidence="2">2.7.13.3</ecNumber>
    </recommendedName>
</protein>
<evidence type="ECO:0000256" key="4">
    <source>
        <dbReference type="PROSITE-ProRule" id="PRU00169"/>
    </source>
</evidence>
<reference evidence="9 10" key="1">
    <citation type="submission" date="2017-08" db="EMBL/GenBank/DDBJ databases">
        <title>Infants hospitalized years apart are colonized by the same room-sourced microbial strains.</title>
        <authorList>
            <person name="Brooks B."/>
            <person name="Olm M.R."/>
            <person name="Firek B.A."/>
            <person name="Baker R."/>
            <person name="Thomas B.C."/>
            <person name="Morowitz M.J."/>
            <person name="Banfield J.F."/>
        </authorList>
    </citation>
    <scope>NUCLEOTIDE SEQUENCE [LARGE SCALE GENOMIC DNA]</scope>
    <source>
        <strain evidence="9">S2_003_000_R2_4</strain>
    </source>
</reference>
<dbReference type="InterPro" id="IPR003661">
    <property type="entry name" value="HisK_dim/P_dom"/>
</dbReference>
<dbReference type="Pfam" id="PF02518">
    <property type="entry name" value="HATPase_c"/>
    <property type="match status" value="1"/>
</dbReference>
<dbReference type="PANTHER" id="PTHR45339">
    <property type="entry name" value="HYBRID SIGNAL TRANSDUCTION HISTIDINE KINASE J"/>
    <property type="match status" value="1"/>
</dbReference>
<keyword evidence="6" id="KW-0472">Membrane</keyword>
<dbReference type="RefSeq" id="WP_304274085.1">
    <property type="nucleotide sequence ID" value="NZ_QFQZ01000006.1"/>
</dbReference>
<dbReference type="SMART" id="SM00387">
    <property type="entry name" value="HATPase_c"/>
    <property type="match status" value="1"/>
</dbReference>
<feature type="coiled-coil region" evidence="5">
    <location>
        <begin position="205"/>
        <end position="239"/>
    </location>
</feature>
<dbReference type="InterPro" id="IPR003594">
    <property type="entry name" value="HATPase_dom"/>
</dbReference>
<keyword evidence="5" id="KW-0175">Coiled coil</keyword>
<dbReference type="PANTHER" id="PTHR45339:SF3">
    <property type="entry name" value="HISTIDINE KINASE"/>
    <property type="match status" value="1"/>
</dbReference>
<dbReference type="InterPro" id="IPR001789">
    <property type="entry name" value="Sig_transdc_resp-reg_receiver"/>
</dbReference>
<evidence type="ECO:0000256" key="5">
    <source>
        <dbReference type="SAM" id="Coils"/>
    </source>
</evidence>
<dbReference type="InterPro" id="IPR036097">
    <property type="entry name" value="HisK_dim/P_sf"/>
</dbReference>
<evidence type="ECO:0000256" key="3">
    <source>
        <dbReference type="ARBA" id="ARBA00022553"/>
    </source>
</evidence>
<dbReference type="PRINTS" id="PR00344">
    <property type="entry name" value="BCTRLSENSOR"/>
</dbReference>